<dbReference type="EMBL" id="BJUV01000004">
    <property type="protein sequence ID" value="GEK82329.1"/>
    <property type="molecule type" value="Genomic_DNA"/>
</dbReference>
<dbReference type="Proteomes" id="UP000321154">
    <property type="component" value="Unassembled WGS sequence"/>
</dbReference>
<dbReference type="InterPro" id="IPR009045">
    <property type="entry name" value="Zn_M74/Hedgehog-like"/>
</dbReference>
<protein>
    <recommendedName>
        <fullName evidence="7">Peptidase M15B domain-containing protein</fullName>
    </recommendedName>
</protein>
<reference evidence="4 6" key="2">
    <citation type="submission" date="2020-07" db="EMBL/GenBank/DDBJ databases">
        <title>Sequencing the genomes of 1000 actinobacteria strains.</title>
        <authorList>
            <person name="Klenk H.-P."/>
        </authorList>
    </citation>
    <scope>NUCLEOTIDE SEQUENCE [LARGE SCALE GENOMIC DNA]</scope>
    <source>
        <strain evidence="4 6">DSM 10309</strain>
    </source>
</reference>
<dbReference type="Proteomes" id="UP000522688">
    <property type="component" value="Unassembled WGS sequence"/>
</dbReference>
<evidence type="ECO:0000313" key="6">
    <source>
        <dbReference type="Proteomes" id="UP000522688"/>
    </source>
</evidence>
<name>A0A7W3JH14_9MICO</name>
<comment type="caution">
    <text evidence="4">The sequence shown here is derived from an EMBL/GenBank/DDBJ whole genome shotgun (WGS) entry which is preliminary data.</text>
</comment>
<dbReference type="SUPFAM" id="SSF55166">
    <property type="entry name" value="Hedgehog/DD-peptidase"/>
    <property type="match status" value="1"/>
</dbReference>
<evidence type="ECO:0000256" key="1">
    <source>
        <dbReference type="SAM" id="Coils"/>
    </source>
</evidence>
<organism evidence="4 6">
    <name type="scientific">Frigoribacterium faeni</name>
    <dbReference type="NCBI Taxonomy" id="145483"/>
    <lineage>
        <taxon>Bacteria</taxon>
        <taxon>Bacillati</taxon>
        <taxon>Actinomycetota</taxon>
        <taxon>Actinomycetes</taxon>
        <taxon>Micrococcales</taxon>
        <taxon>Microbacteriaceae</taxon>
        <taxon>Frigoribacterium</taxon>
    </lineage>
</organism>
<keyword evidence="5" id="KW-1185">Reference proteome</keyword>
<dbReference type="EMBL" id="JACGWW010000001">
    <property type="protein sequence ID" value="MBA8812658.1"/>
    <property type="molecule type" value="Genomic_DNA"/>
</dbReference>
<dbReference type="AlphaFoldDB" id="A0A7W3JH14"/>
<evidence type="ECO:0000313" key="3">
    <source>
        <dbReference type="EMBL" id="GEK82329.1"/>
    </source>
</evidence>
<sequence>MSDAPDLVLIPNTADVITNGPQYIARSLLAPFQAAAAEFRAEAGRPVYVAEAYRSDTEQRRIFLERYYRVDYPTSVLYEGSYWVKRTGVATAAVPGSIYARHRLGEALDLWSGIDTSFLSPNHLIWVRVAKKHGWDNTGRGFGEPWHQQGTPVTSPAPAPIPESQEDDDMTEDDRKILKQAAADAKAARDHADTAKQAVARLEAATIGTGKYTIVNNLETIKKSQARVEVLANTISNGVGKRIAKLKA</sequence>
<evidence type="ECO:0000256" key="2">
    <source>
        <dbReference type="SAM" id="MobiDB-lite"/>
    </source>
</evidence>
<dbReference type="RefSeq" id="WP_146852922.1">
    <property type="nucleotide sequence ID" value="NZ_BAAAHR010000002.1"/>
</dbReference>
<reference evidence="3 5" key="1">
    <citation type="submission" date="2019-07" db="EMBL/GenBank/DDBJ databases">
        <title>Whole genome shotgun sequence of Frigoribacterium faeni NBRC 103066.</title>
        <authorList>
            <person name="Hosoyama A."/>
            <person name="Uohara A."/>
            <person name="Ohji S."/>
            <person name="Ichikawa N."/>
        </authorList>
    </citation>
    <scope>NUCLEOTIDE SEQUENCE [LARGE SCALE GENOMIC DNA]</scope>
    <source>
        <strain evidence="3 5">NBRC 103066</strain>
    </source>
</reference>
<keyword evidence="1" id="KW-0175">Coiled coil</keyword>
<gene>
    <name evidence="4" type="ORF">FB463_000882</name>
    <name evidence="3" type="ORF">FFA01_06380</name>
</gene>
<dbReference type="OrthoDB" id="177147at2"/>
<accession>A0A7W3JH14</accession>
<evidence type="ECO:0000313" key="4">
    <source>
        <dbReference type="EMBL" id="MBA8812658.1"/>
    </source>
</evidence>
<feature type="coiled-coil region" evidence="1">
    <location>
        <begin position="178"/>
        <end position="205"/>
    </location>
</feature>
<evidence type="ECO:0008006" key="7">
    <source>
        <dbReference type="Google" id="ProtNLM"/>
    </source>
</evidence>
<dbReference type="Gene3D" id="3.30.1380.10">
    <property type="match status" value="1"/>
</dbReference>
<feature type="region of interest" description="Disordered" evidence="2">
    <location>
        <begin position="139"/>
        <end position="172"/>
    </location>
</feature>
<proteinExistence type="predicted"/>
<evidence type="ECO:0000313" key="5">
    <source>
        <dbReference type="Proteomes" id="UP000321154"/>
    </source>
</evidence>